<accession>A0A151ABS6</accession>
<dbReference type="AlphaFoldDB" id="A0A151ABS6"/>
<evidence type="ECO:0000256" key="2">
    <source>
        <dbReference type="ARBA" id="ARBA00023163"/>
    </source>
</evidence>
<evidence type="ECO:0000256" key="1">
    <source>
        <dbReference type="ARBA" id="ARBA00023015"/>
    </source>
</evidence>
<keyword evidence="6" id="KW-1185">Reference proteome</keyword>
<evidence type="ECO:0000259" key="4">
    <source>
        <dbReference type="Pfam" id="PF15915"/>
    </source>
</evidence>
<dbReference type="RefSeq" id="WP_066383863.1">
    <property type="nucleotide sequence ID" value="NZ_LTAZ01000008.1"/>
</dbReference>
<dbReference type="EMBL" id="LTAZ01000008">
    <property type="protein sequence ID" value="KYH25069.1"/>
    <property type="molecule type" value="Genomic_DNA"/>
</dbReference>
<protein>
    <submittedName>
        <fullName evidence="5">HTH DNA binding domain protein</fullName>
    </submittedName>
</protein>
<evidence type="ECO:0000259" key="3">
    <source>
        <dbReference type="Pfam" id="PF04967"/>
    </source>
</evidence>
<evidence type="ECO:0000313" key="5">
    <source>
        <dbReference type="EMBL" id="KYH25069.1"/>
    </source>
</evidence>
<organism evidence="5 6">
    <name type="scientific">Halalkalicoccus paucihalophilus</name>
    <dbReference type="NCBI Taxonomy" id="1008153"/>
    <lineage>
        <taxon>Archaea</taxon>
        <taxon>Methanobacteriati</taxon>
        <taxon>Methanobacteriota</taxon>
        <taxon>Stenosarchaea group</taxon>
        <taxon>Halobacteria</taxon>
        <taxon>Halobacteriales</taxon>
        <taxon>Halococcaceae</taxon>
        <taxon>Halalkalicoccus</taxon>
    </lineage>
</organism>
<evidence type="ECO:0000313" key="6">
    <source>
        <dbReference type="Proteomes" id="UP000075321"/>
    </source>
</evidence>
<dbReference type="PANTHER" id="PTHR34236:SF1">
    <property type="entry name" value="DIMETHYL SULFOXIDE REDUCTASE TRANSCRIPTIONAL ACTIVATOR"/>
    <property type="match status" value="1"/>
</dbReference>
<proteinExistence type="predicted"/>
<sequence length="216" mass="24174">MTIIADITLPSTTFPLGRVLQSFPDATMELERVVPLRETIMPFLWVEGSDPATVESSLREHSQVKSVDVLTTAGTETLFEVHWSPAADGLAEALLNTHATVLDARGTAESWDFRLRFSAHEDLSTFNVALTEKGIPVTLRRIYHPPLDDVAPMSPIQRETLLTAYRRGYFRIPRDISQADLAEELDISDSALSQRIRRSVSKLIERDILTEDQASN</sequence>
<dbReference type="Pfam" id="PF15915">
    <property type="entry name" value="BAT"/>
    <property type="match status" value="1"/>
</dbReference>
<dbReference type="InterPro" id="IPR031803">
    <property type="entry name" value="BAT_GAF/HTH-assoc"/>
</dbReference>
<keyword evidence="2" id="KW-0804">Transcription</keyword>
<feature type="domain" description="HTH bat-type" evidence="3">
    <location>
        <begin position="155"/>
        <end position="205"/>
    </location>
</feature>
<dbReference type="Proteomes" id="UP000075321">
    <property type="component" value="Unassembled WGS sequence"/>
</dbReference>
<dbReference type="InterPro" id="IPR007050">
    <property type="entry name" value="HTH_bacterioopsin"/>
</dbReference>
<gene>
    <name evidence="5" type="ORF">HAPAU_28900</name>
</gene>
<dbReference type="PATRIC" id="fig|1008153.3.peg.2967"/>
<reference evidence="5 6" key="1">
    <citation type="submission" date="2016-02" db="EMBL/GenBank/DDBJ databases">
        <title>Genome sequence of Halalkalicoccus paucihalophilus DSM 24557.</title>
        <authorList>
            <person name="Poehlein A."/>
            <person name="Daniel R."/>
        </authorList>
    </citation>
    <scope>NUCLEOTIDE SEQUENCE [LARGE SCALE GENOMIC DNA]</scope>
    <source>
        <strain evidence="5 6">DSM 24557</strain>
    </source>
</reference>
<keyword evidence="1" id="KW-0805">Transcription regulation</keyword>
<dbReference type="Pfam" id="PF04967">
    <property type="entry name" value="HTH_10"/>
    <property type="match status" value="1"/>
</dbReference>
<dbReference type="PANTHER" id="PTHR34236">
    <property type="entry name" value="DIMETHYL SULFOXIDE REDUCTASE TRANSCRIPTIONAL ACTIVATOR"/>
    <property type="match status" value="1"/>
</dbReference>
<feature type="domain" description="Bacterioopsin transcriptional activator GAF and HTH associated" evidence="4">
    <location>
        <begin position="23"/>
        <end position="140"/>
    </location>
</feature>
<dbReference type="OrthoDB" id="156233at2157"/>
<comment type="caution">
    <text evidence="5">The sequence shown here is derived from an EMBL/GenBank/DDBJ whole genome shotgun (WGS) entry which is preliminary data.</text>
</comment>
<name>A0A151ABS6_9EURY</name>